<name>A0ABR2LC28_9EUKA</name>
<protein>
    <submittedName>
        <fullName evidence="3">Uncharacterized protein</fullName>
    </submittedName>
</protein>
<evidence type="ECO:0000256" key="2">
    <source>
        <dbReference type="SAM" id="MobiDB-lite"/>
    </source>
</evidence>
<accession>A0ABR2LC28</accession>
<feature type="compositionally biased region" description="Polar residues" evidence="2">
    <location>
        <begin position="488"/>
        <end position="502"/>
    </location>
</feature>
<proteinExistence type="predicted"/>
<organism evidence="3 4">
    <name type="scientific">Tritrichomonas musculus</name>
    <dbReference type="NCBI Taxonomy" id="1915356"/>
    <lineage>
        <taxon>Eukaryota</taxon>
        <taxon>Metamonada</taxon>
        <taxon>Parabasalia</taxon>
        <taxon>Tritrichomonadida</taxon>
        <taxon>Tritrichomonadidae</taxon>
        <taxon>Tritrichomonas</taxon>
    </lineage>
</organism>
<keyword evidence="4" id="KW-1185">Reference proteome</keyword>
<evidence type="ECO:0000256" key="1">
    <source>
        <dbReference type="SAM" id="Coils"/>
    </source>
</evidence>
<feature type="region of interest" description="Disordered" evidence="2">
    <location>
        <begin position="473"/>
        <end position="546"/>
    </location>
</feature>
<dbReference type="EMBL" id="JAPFFF010000001">
    <property type="protein sequence ID" value="KAK8900663.1"/>
    <property type="molecule type" value="Genomic_DNA"/>
</dbReference>
<evidence type="ECO:0000313" key="4">
    <source>
        <dbReference type="Proteomes" id="UP001470230"/>
    </source>
</evidence>
<reference evidence="3 4" key="1">
    <citation type="submission" date="2024-04" db="EMBL/GenBank/DDBJ databases">
        <title>Tritrichomonas musculus Genome.</title>
        <authorList>
            <person name="Alves-Ferreira E."/>
            <person name="Grigg M."/>
            <person name="Lorenzi H."/>
            <person name="Galac M."/>
        </authorList>
    </citation>
    <scope>NUCLEOTIDE SEQUENCE [LARGE SCALE GENOMIC DNA]</scope>
    <source>
        <strain evidence="3 4">EAF2021</strain>
    </source>
</reference>
<keyword evidence="1" id="KW-0175">Coiled coil</keyword>
<evidence type="ECO:0000313" key="3">
    <source>
        <dbReference type="EMBL" id="KAK8900663.1"/>
    </source>
</evidence>
<gene>
    <name evidence="3" type="ORF">M9Y10_002993</name>
</gene>
<sequence length="790" mass="92990">MNDPDNLGQSINTTTEHMNEIVSNINTREMDIDSKKRKLEKIKQAEIERNRHLQVYLEQLSSKSALLKDAESQFVQERKEADEKLSSEIQESITKIDNNIQTLKKMQQEKAQNEQEINSLKDQINQFEEELLALEKKDLEAEQILYEMVTRPFTNEEITHEIQQTENTDKAAVEAMLNLTIKTIYNLRQKISEEKKKTVMLKDEFHKVVKEIKTNDQISYENQLNKDDDLLLYYNPLTGKVDMTQFNQVDSRVKALKRREKRIDKEIDEINSKKPQFRSKFTETKLNIEKINNEKQKYESQLLNFKVDFNPEYNTALTSQIEQVQTNRSIFERKLKKWRQKIRELESNESQLHRTLRSLTELEIEAEQKSLQIASLANENHRIETENAQREHEERMNEQMLVNELSDLQRRIALNSAEFEEMIQKHENFERSVLNDFDWMRSNLIPPELQEATKHSEVTDFGLEKRFLSTFSKPSFENSNSEDEKSGLNETTGSSSLFSFTQSDKSNSNKINHSKSEKTVLFKNRPKPKIVQKKNGKSKSDTDDDDSEFGLLKVDSKLANKIARMKQSKERIRRESLKILAQVRSLSEAREFTMKEVRVMQNRLNQESFNLQKLQIEASKSGYINQGLLSTQQTQVRATDVISEMKERISEIRQSLRERRNKIDHKSEILHRIEKVNPSTNINSNHEIQPLFLIEDGERVVDRFLARKRLCERADRKVEVAKDVLDGFCELYQKVRDELRTWKVKVAGSNIDYMNYAYLNDGQSLDQKVLMKEWIDFMQESCKRFRNSGI</sequence>
<comment type="caution">
    <text evidence="3">The sequence shown here is derived from an EMBL/GenBank/DDBJ whole genome shotgun (WGS) entry which is preliminary data.</text>
</comment>
<dbReference type="Proteomes" id="UP001470230">
    <property type="component" value="Unassembled WGS sequence"/>
</dbReference>
<feature type="coiled-coil region" evidence="1">
    <location>
        <begin position="96"/>
        <end position="144"/>
    </location>
</feature>
<feature type="coiled-coil region" evidence="1">
    <location>
        <begin position="253"/>
        <end position="398"/>
    </location>
</feature>
<feature type="compositionally biased region" description="Basic residues" evidence="2">
    <location>
        <begin position="524"/>
        <end position="537"/>
    </location>
</feature>